<keyword evidence="1" id="KW-1133">Transmembrane helix</keyword>
<accession>A0A1J1GP44</accession>
<dbReference type="EMBL" id="CVMU01000349">
    <property type="protein sequence ID" value="CRG85072.1"/>
    <property type="molecule type" value="Genomic_DNA"/>
</dbReference>
<sequence>MKSHLVLLHYFSIIIVISIYFYGFDRIYKNKFKLKFMRYKKIQWIRNLEESSVEAKELEDNSDSKLVLEKELLIGKNFDKSKISFLDLINVLLQDYDESLERKKNYLSDMYNTLISSNSELSGFLGLLSDSKSHIDQIFKDPNSFGELESELRKLGDANVTLHIDENDSCLLIDGKDGGEYLKQLNFNKDITLKIENSFGYFNKLSEKNDILLPKLDSVWNCQLHTRIYLRKFMDTFPLKYSYVYGKTIRSFGDSFTECFIVMNNFLFQFRDHLCKDQKWDNLEFFNRLFSKRKEKNVKFSKKIDITYLSSLVSKFNETLDKLMEEKINKLFMRINVEPNDEIKWMIAFIVYVLETDSSKNESILEDVESWYKGEFKSPILDNIRKSFLQEKDDIKKSLDSFNEYVQAKYNINVNSESIRSAVKRLRNIPYEEIIKEVFCAIAYSLLCKKQLNEYLKFIELFKSKKKKFVSFRPGNLMEKFLNIYEKSRFFNNLYISDIGINRLSRELWKNAKKFSVFKRLVHLLNKELIKLESTNFSSGKELVNKNVILFLLYSIKKCEDIYEKYNLYKISLKTDQ</sequence>
<keyword evidence="1" id="KW-0472">Membrane</keyword>
<evidence type="ECO:0000313" key="3">
    <source>
        <dbReference type="Proteomes" id="UP000220158"/>
    </source>
</evidence>
<dbReference type="GeneID" id="39733952"/>
<protein>
    <submittedName>
        <fullName evidence="2">Fam-f protein</fullName>
    </submittedName>
</protein>
<dbReference type="RefSeq" id="XP_028531230.1">
    <property type="nucleotide sequence ID" value="XM_028676423.1"/>
</dbReference>
<reference evidence="2 3" key="1">
    <citation type="submission" date="2015-04" db="EMBL/GenBank/DDBJ databases">
        <authorList>
            <consortium name="Pathogen Informatics"/>
        </authorList>
    </citation>
    <scope>NUCLEOTIDE SEQUENCE [LARGE SCALE GENOMIC DNA]</scope>
    <source>
        <strain evidence="2 3">SGS1</strain>
    </source>
</reference>
<keyword evidence="3" id="KW-1185">Reference proteome</keyword>
<dbReference type="VEuPathDB" id="PlasmoDB:PRELSG_0004300"/>
<dbReference type="Proteomes" id="UP000220158">
    <property type="component" value="Unassembled WGS sequence"/>
</dbReference>
<dbReference type="AlphaFoldDB" id="A0A1J1GP44"/>
<dbReference type="KEGG" id="prel:PRELSG_0004300"/>
<proteinExistence type="predicted"/>
<name>A0A1J1GP44_PLARL</name>
<gene>
    <name evidence="2" type="ORF">PRELSG_0004300</name>
</gene>
<keyword evidence="1" id="KW-0812">Transmembrane</keyword>
<evidence type="ECO:0000256" key="1">
    <source>
        <dbReference type="SAM" id="Phobius"/>
    </source>
</evidence>
<feature type="transmembrane region" description="Helical" evidence="1">
    <location>
        <begin position="6"/>
        <end position="28"/>
    </location>
</feature>
<organism evidence="2 3">
    <name type="scientific">Plasmodium relictum</name>
    <dbReference type="NCBI Taxonomy" id="85471"/>
    <lineage>
        <taxon>Eukaryota</taxon>
        <taxon>Sar</taxon>
        <taxon>Alveolata</taxon>
        <taxon>Apicomplexa</taxon>
        <taxon>Aconoidasida</taxon>
        <taxon>Haemosporida</taxon>
        <taxon>Plasmodiidae</taxon>
        <taxon>Plasmodium</taxon>
        <taxon>Plasmodium (Haemamoeba)</taxon>
    </lineage>
</organism>
<evidence type="ECO:0000313" key="2">
    <source>
        <dbReference type="EMBL" id="CRG85072.1"/>
    </source>
</evidence>